<dbReference type="AlphaFoldDB" id="A0A0S3QS33"/>
<dbReference type="Proteomes" id="UP000063234">
    <property type="component" value="Chromosome"/>
</dbReference>
<dbReference type="KEGG" id="ttk:TST_0303"/>
<keyword evidence="1" id="KW-0472">Membrane</keyword>
<dbReference type="SUPFAM" id="SSF48452">
    <property type="entry name" value="TPR-like"/>
    <property type="match status" value="1"/>
</dbReference>
<keyword evidence="1" id="KW-1133">Transmembrane helix</keyword>
<protein>
    <recommendedName>
        <fullName evidence="4">Tetratricopeptide repeat protein</fullName>
    </recommendedName>
</protein>
<dbReference type="EMBL" id="AP013035">
    <property type="protein sequence ID" value="BAT71111.1"/>
    <property type="molecule type" value="Genomic_DNA"/>
</dbReference>
<feature type="transmembrane region" description="Helical" evidence="1">
    <location>
        <begin position="34"/>
        <end position="53"/>
    </location>
</feature>
<proteinExistence type="predicted"/>
<dbReference type="RefSeq" id="WP_068549013.1">
    <property type="nucleotide sequence ID" value="NZ_AP013035.1"/>
</dbReference>
<reference evidence="3" key="1">
    <citation type="journal article" date="2018" name="Science">
        <title>A primordial and reversible TCA cycle in a facultatively chemolithoautotrophic thermophile.</title>
        <authorList>
            <person name="Nunoura T."/>
            <person name="Chikaraishi Y."/>
            <person name="Izaki R."/>
            <person name="Suwa T."/>
            <person name="Sato T."/>
            <person name="Harada T."/>
            <person name="Mori K."/>
            <person name="Kato Y."/>
            <person name="Miyazaki M."/>
            <person name="Shimamura S."/>
            <person name="Yanagawa K."/>
            <person name="Shuto A."/>
            <person name="Ohkouchi N."/>
            <person name="Fujita N."/>
            <person name="Takaki Y."/>
            <person name="Atomi H."/>
            <person name="Takai K."/>
        </authorList>
    </citation>
    <scope>NUCLEOTIDE SEQUENCE [LARGE SCALE GENOMIC DNA]</scope>
    <source>
        <strain evidence="3">DSM 17441 / JCM 13301 / NBRC 103674 / ABI70S6</strain>
    </source>
</reference>
<organism evidence="2 3">
    <name type="scientific">Thermosulfidibacter takaii (strain DSM 17441 / JCM 13301 / NBRC 103674 / ABI70S6)</name>
    <dbReference type="NCBI Taxonomy" id="1298851"/>
    <lineage>
        <taxon>Bacteria</taxon>
        <taxon>Pseudomonadati</taxon>
        <taxon>Thermosulfidibacterota</taxon>
        <taxon>Thermosulfidibacteria</taxon>
        <taxon>Thermosulfidibacterales</taxon>
        <taxon>Thermosulfidibacteraceae</taxon>
    </lineage>
</organism>
<evidence type="ECO:0000256" key="1">
    <source>
        <dbReference type="SAM" id="Phobius"/>
    </source>
</evidence>
<accession>A0A0S3QS33</accession>
<dbReference type="InterPro" id="IPR011990">
    <property type="entry name" value="TPR-like_helical_dom_sf"/>
</dbReference>
<keyword evidence="1" id="KW-0812">Transmembrane</keyword>
<evidence type="ECO:0008006" key="4">
    <source>
        <dbReference type="Google" id="ProtNLM"/>
    </source>
</evidence>
<evidence type="ECO:0000313" key="2">
    <source>
        <dbReference type="EMBL" id="BAT71111.1"/>
    </source>
</evidence>
<dbReference type="STRING" id="1298851.TST_0303"/>
<name>A0A0S3QS33_THET7</name>
<sequence length="335" mass="39456">MIVLKIVFALIFLVIAAGALFVGGLAIWAKNYKLGVPASVIGLLSLVETYETITYAHPVIFWMLFLAFLIGAGAAALYITEPELGVIDWFKSPEQLIKEGKKHKAAIKYRRKKMWREAAKLYEELGWYTSASICYEELGDWKEVARLYELLAEKEEHGDYYLRRAREIYEEKLKDFKRAAEILEKLARIEEWYWDDAAKAWEKVGDQERAKKCWETALEVNKRRAQEEDGVFWSDVAEICERLGRIDEAIDAYKKFLEYAMKMDEEEGKGWIRHVAETYYALYRLTGDEEYKKKGDEALEKYKKYLDEVVKDENFKKELIEEVLRWQKERVEIEL</sequence>
<gene>
    <name evidence="2" type="ORF">TST_0303</name>
</gene>
<dbReference type="Gene3D" id="1.25.40.10">
    <property type="entry name" value="Tetratricopeptide repeat domain"/>
    <property type="match status" value="1"/>
</dbReference>
<feature type="transmembrane region" description="Helical" evidence="1">
    <location>
        <begin position="6"/>
        <end position="27"/>
    </location>
</feature>
<feature type="transmembrane region" description="Helical" evidence="1">
    <location>
        <begin position="59"/>
        <end position="79"/>
    </location>
</feature>
<keyword evidence="3" id="KW-1185">Reference proteome</keyword>
<evidence type="ECO:0000313" key="3">
    <source>
        <dbReference type="Proteomes" id="UP000063234"/>
    </source>
</evidence>